<protein>
    <submittedName>
        <fullName evidence="2">Uncharacterized protein</fullName>
    </submittedName>
</protein>
<dbReference type="AlphaFoldDB" id="A0A4Q4TE50"/>
<gene>
    <name evidence="2" type="ORF">DL764_005078</name>
</gene>
<sequence>MPRVSEGFTEPAGISSAPILLFEGEWGTSPPGSRVPPIQVERSPEEIETALAIRVQPIDLEDLLPASIPRSPADGFAILAPMYREPCPLLVLSEGEDCTRDPRSAVLQVVSELAELIPAVLCSFVSTAYVLRAEQAGPLDSDDTIFPPLTPWDRFFAGALPRLDFLTRPSGGLMLGSCLVLGCCLSSYTHRRRSRDPYQPLVFMAWAAWAACIGLGFGCNADMVMLGLLPWALCAAVLSSYLGHAAAARWLAARRRKCETDAVLLRLGAGIITATAGRRRSGAGLVG</sequence>
<feature type="transmembrane region" description="Helical" evidence="1">
    <location>
        <begin position="224"/>
        <end position="247"/>
    </location>
</feature>
<dbReference type="OrthoDB" id="4768569at2759"/>
<dbReference type="Proteomes" id="UP000293360">
    <property type="component" value="Unassembled WGS sequence"/>
</dbReference>
<feature type="transmembrane region" description="Helical" evidence="1">
    <location>
        <begin position="201"/>
        <end position="218"/>
    </location>
</feature>
<keyword evidence="1" id="KW-1133">Transmembrane helix</keyword>
<keyword evidence="1" id="KW-0812">Transmembrane</keyword>
<evidence type="ECO:0000313" key="3">
    <source>
        <dbReference type="Proteomes" id="UP000293360"/>
    </source>
</evidence>
<reference evidence="2 3" key="1">
    <citation type="submission" date="2018-06" db="EMBL/GenBank/DDBJ databases">
        <title>Complete Genomes of Monosporascus.</title>
        <authorList>
            <person name="Robinson A.J."/>
            <person name="Natvig D.O."/>
        </authorList>
    </citation>
    <scope>NUCLEOTIDE SEQUENCE [LARGE SCALE GENOMIC DNA]</scope>
    <source>
        <strain evidence="2 3">CBS 110550</strain>
    </source>
</reference>
<evidence type="ECO:0000256" key="1">
    <source>
        <dbReference type="SAM" id="Phobius"/>
    </source>
</evidence>
<comment type="caution">
    <text evidence="2">The sequence shown here is derived from an EMBL/GenBank/DDBJ whole genome shotgun (WGS) entry which is preliminary data.</text>
</comment>
<evidence type="ECO:0000313" key="2">
    <source>
        <dbReference type="EMBL" id="RYP03523.1"/>
    </source>
</evidence>
<keyword evidence="3" id="KW-1185">Reference proteome</keyword>
<name>A0A4Q4TE50_9PEZI</name>
<dbReference type="EMBL" id="QJNU01000254">
    <property type="protein sequence ID" value="RYP03523.1"/>
    <property type="molecule type" value="Genomic_DNA"/>
</dbReference>
<proteinExistence type="predicted"/>
<organism evidence="2 3">
    <name type="scientific">Monosporascus ibericus</name>
    <dbReference type="NCBI Taxonomy" id="155417"/>
    <lineage>
        <taxon>Eukaryota</taxon>
        <taxon>Fungi</taxon>
        <taxon>Dikarya</taxon>
        <taxon>Ascomycota</taxon>
        <taxon>Pezizomycotina</taxon>
        <taxon>Sordariomycetes</taxon>
        <taxon>Xylariomycetidae</taxon>
        <taxon>Xylariales</taxon>
        <taxon>Xylariales incertae sedis</taxon>
        <taxon>Monosporascus</taxon>
    </lineage>
</organism>
<accession>A0A4Q4TE50</accession>
<keyword evidence="1" id="KW-0472">Membrane</keyword>
<feature type="transmembrane region" description="Helical" evidence="1">
    <location>
        <begin position="171"/>
        <end position="189"/>
    </location>
</feature>